<feature type="compositionally biased region" description="Basic and acidic residues" evidence="1">
    <location>
        <begin position="1"/>
        <end position="19"/>
    </location>
</feature>
<comment type="caution">
    <text evidence="2">The sequence shown here is derived from an EMBL/GenBank/DDBJ whole genome shotgun (WGS) entry which is preliminary data.</text>
</comment>
<dbReference type="Proteomes" id="UP001175000">
    <property type="component" value="Unassembled WGS sequence"/>
</dbReference>
<accession>A0AA39WRP1</accession>
<name>A0AA39WRP1_9PEZI</name>
<dbReference type="AlphaFoldDB" id="A0AA39WRP1"/>
<gene>
    <name evidence="2" type="ORF">B0T14DRAFT_567000</name>
</gene>
<reference evidence="2" key="1">
    <citation type="submission" date="2023-06" db="EMBL/GenBank/DDBJ databases">
        <title>Genome-scale phylogeny and comparative genomics of the fungal order Sordariales.</title>
        <authorList>
            <consortium name="Lawrence Berkeley National Laboratory"/>
            <person name="Hensen N."/>
            <person name="Bonometti L."/>
            <person name="Westerberg I."/>
            <person name="Brannstrom I.O."/>
            <person name="Guillou S."/>
            <person name="Cros-Aarteil S."/>
            <person name="Calhoun S."/>
            <person name="Haridas S."/>
            <person name="Kuo A."/>
            <person name="Mondo S."/>
            <person name="Pangilinan J."/>
            <person name="Riley R."/>
            <person name="Labutti K."/>
            <person name="Andreopoulos B."/>
            <person name="Lipzen A."/>
            <person name="Chen C."/>
            <person name="Yanf M."/>
            <person name="Daum C."/>
            <person name="Ng V."/>
            <person name="Clum A."/>
            <person name="Steindorff A."/>
            <person name="Ohm R."/>
            <person name="Martin F."/>
            <person name="Silar P."/>
            <person name="Natvig D."/>
            <person name="Lalanne C."/>
            <person name="Gautier V."/>
            <person name="Ament-Velasquez S.L."/>
            <person name="Kruys A."/>
            <person name="Hutchinson M.I."/>
            <person name="Powell A.J."/>
            <person name="Barry K."/>
            <person name="Miller A.N."/>
            <person name="Grigoriev I.V."/>
            <person name="Debuchy R."/>
            <person name="Gladieux P."/>
            <person name="Thoren M.H."/>
            <person name="Johannesson H."/>
        </authorList>
    </citation>
    <scope>NUCLEOTIDE SEQUENCE</scope>
    <source>
        <strain evidence="2">CBS 606.72</strain>
    </source>
</reference>
<evidence type="ECO:0000313" key="3">
    <source>
        <dbReference type="Proteomes" id="UP001175000"/>
    </source>
</evidence>
<proteinExistence type="predicted"/>
<dbReference type="EMBL" id="JAULSU010000004">
    <property type="protein sequence ID" value="KAK0620232.1"/>
    <property type="molecule type" value="Genomic_DNA"/>
</dbReference>
<protein>
    <submittedName>
        <fullName evidence="2">Uncharacterized protein</fullName>
    </submittedName>
</protein>
<evidence type="ECO:0000256" key="1">
    <source>
        <dbReference type="SAM" id="MobiDB-lite"/>
    </source>
</evidence>
<sequence length="167" mass="18633">MDATRGREDYLSDRFDQPDYNHSQLASQIPLPTPPPEYGQGLPHDTTPHPTLVDYRLQGHTSNIESDIQTAEGGFSNLSSFERDVVNRIVTTLEFHSFLTSASSNSLYAEVILGFAGPRIVFGSTEFCRNLFRTMSSTHHIISLFSLAVSTWSSTRWSNAPNQPLVI</sequence>
<feature type="region of interest" description="Disordered" evidence="1">
    <location>
        <begin position="1"/>
        <end position="46"/>
    </location>
</feature>
<keyword evidence="3" id="KW-1185">Reference proteome</keyword>
<evidence type="ECO:0000313" key="2">
    <source>
        <dbReference type="EMBL" id="KAK0620232.1"/>
    </source>
</evidence>
<organism evidence="2 3">
    <name type="scientific">Immersiella caudata</name>
    <dbReference type="NCBI Taxonomy" id="314043"/>
    <lineage>
        <taxon>Eukaryota</taxon>
        <taxon>Fungi</taxon>
        <taxon>Dikarya</taxon>
        <taxon>Ascomycota</taxon>
        <taxon>Pezizomycotina</taxon>
        <taxon>Sordariomycetes</taxon>
        <taxon>Sordariomycetidae</taxon>
        <taxon>Sordariales</taxon>
        <taxon>Lasiosphaeriaceae</taxon>
        <taxon>Immersiella</taxon>
    </lineage>
</organism>